<comment type="caution">
    <text evidence="2">The sequence shown here is derived from an EMBL/GenBank/DDBJ whole genome shotgun (WGS) entry which is preliminary data.</text>
</comment>
<name>A0A2H0KBC8_9BACT</name>
<organism evidence="2 3">
    <name type="scientific">Candidatus Taylorbacteria bacterium CG11_big_fil_rev_8_21_14_0_20_46_11</name>
    <dbReference type="NCBI Taxonomy" id="1975025"/>
    <lineage>
        <taxon>Bacteria</taxon>
        <taxon>Candidatus Tayloriibacteriota</taxon>
    </lineage>
</organism>
<keyword evidence="1" id="KW-0812">Transmembrane</keyword>
<feature type="transmembrane region" description="Helical" evidence="1">
    <location>
        <begin position="34"/>
        <end position="65"/>
    </location>
</feature>
<dbReference type="AlphaFoldDB" id="A0A2H0KBC8"/>
<evidence type="ECO:0000313" key="2">
    <source>
        <dbReference type="EMBL" id="PIQ68561.1"/>
    </source>
</evidence>
<evidence type="ECO:0000313" key="3">
    <source>
        <dbReference type="Proteomes" id="UP000229342"/>
    </source>
</evidence>
<evidence type="ECO:0008006" key="4">
    <source>
        <dbReference type="Google" id="ProtNLM"/>
    </source>
</evidence>
<keyword evidence="1" id="KW-0472">Membrane</keyword>
<keyword evidence="1" id="KW-1133">Transmembrane helix</keyword>
<protein>
    <recommendedName>
        <fullName evidence="4">Type IV conjugative transfer system protein TraL</fullName>
    </recommendedName>
</protein>
<sequence length="103" mass="11923">MYSYESLKEDHGTKVSQTIDSPILVFDYFELIEVFAALFVMLVFGVVFYSWGLMFLALGIVLGVVPQIRRRNLKGIFFHWPYRKLQMSLPGLINPKGPKKYSD</sequence>
<gene>
    <name evidence="2" type="ORF">COV91_03470</name>
</gene>
<accession>A0A2H0KBC8</accession>
<dbReference type="EMBL" id="PCVG01000044">
    <property type="protein sequence ID" value="PIQ68561.1"/>
    <property type="molecule type" value="Genomic_DNA"/>
</dbReference>
<evidence type="ECO:0000256" key="1">
    <source>
        <dbReference type="SAM" id="Phobius"/>
    </source>
</evidence>
<dbReference type="Proteomes" id="UP000229342">
    <property type="component" value="Unassembled WGS sequence"/>
</dbReference>
<proteinExistence type="predicted"/>
<reference evidence="2 3" key="1">
    <citation type="submission" date="2017-09" db="EMBL/GenBank/DDBJ databases">
        <title>Depth-based differentiation of microbial function through sediment-hosted aquifers and enrichment of novel symbionts in the deep terrestrial subsurface.</title>
        <authorList>
            <person name="Probst A.J."/>
            <person name="Ladd B."/>
            <person name="Jarett J.K."/>
            <person name="Geller-Mcgrath D.E."/>
            <person name="Sieber C.M."/>
            <person name="Emerson J.B."/>
            <person name="Anantharaman K."/>
            <person name="Thomas B.C."/>
            <person name="Malmstrom R."/>
            <person name="Stieglmeier M."/>
            <person name="Klingl A."/>
            <person name="Woyke T."/>
            <person name="Ryan C.M."/>
            <person name="Banfield J.F."/>
        </authorList>
    </citation>
    <scope>NUCLEOTIDE SEQUENCE [LARGE SCALE GENOMIC DNA]</scope>
    <source>
        <strain evidence="2">CG11_big_fil_rev_8_21_14_0_20_46_11</strain>
    </source>
</reference>